<evidence type="ECO:0000313" key="2">
    <source>
        <dbReference type="Proteomes" id="UP000186456"/>
    </source>
</evidence>
<organism evidence="1 2">
    <name type="scientific">Microbacterium testaceum (strain StLB037)</name>
    <dbReference type="NCBI Taxonomy" id="979556"/>
    <lineage>
        <taxon>Bacteria</taxon>
        <taxon>Bacillati</taxon>
        <taxon>Actinomycetota</taxon>
        <taxon>Actinomycetes</taxon>
        <taxon>Micrococcales</taxon>
        <taxon>Microbacteriaceae</taxon>
        <taxon>Microbacterium</taxon>
    </lineage>
</organism>
<gene>
    <name evidence="1" type="ORF">SAMN04487788_2564</name>
</gene>
<dbReference type="EMBL" id="FNJN01000005">
    <property type="protein sequence ID" value="SDP20795.1"/>
    <property type="molecule type" value="Genomic_DNA"/>
</dbReference>
<reference evidence="1 2" key="1">
    <citation type="submission" date="2016-10" db="EMBL/GenBank/DDBJ databases">
        <authorList>
            <person name="de Groot N.N."/>
        </authorList>
    </citation>
    <scope>NUCLEOTIDE SEQUENCE [LARGE SCALE GENOMIC DNA]</scope>
    <source>
        <strain evidence="1 2">StLB037</strain>
    </source>
</reference>
<proteinExistence type="predicted"/>
<protein>
    <submittedName>
        <fullName evidence="1">Uncharacterized protein</fullName>
    </submittedName>
</protein>
<sequence length="268" mass="29071">MATGSLTVDSCPRYRRAMEIWVPQWTVRQPQHPVAGATWFGGLPAGLDPAAWPVCSECGTALSPLLQLSAGPWLRRIPAGHVLLVFKCETDDVCEFWDPDDGANRCLLVPVAELSSDAGVPDDVSTGRTRILPRVWVGEWARGDDGLTPEQADQIDRDEVWNLPDDIRAIAETAENYTKAGGAPVWTGNGPASAPARPRRLLFQIDNWITTVDSAAEVAAALAERPDRYVLVRDRTISAANFMSDGVAYVFDVAPDAPAPDAKLVISR</sequence>
<dbReference type="Proteomes" id="UP000186456">
    <property type="component" value="Unassembled WGS sequence"/>
</dbReference>
<dbReference type="AlphaFoldDB" id="A0A1H0QUG2"/>
<accession>A0A1H0QUG2</accession>
<dbReference type="Gene3D" id="2.30.320.10">
    <property type="entry name" value="YwqG-like"/>
    <property type="match status" value="1"/>
</dbReference>
<name>A0A1H0QUG2_MICTS</name>
<evidence type="ECO:0000313" key="1">
    <source>
        <dbReference type="EMBL" id="SDP20795.1"/>
    </source>
</evidence>